<evidence type="ECO:0000259" key="2">
    <source>
        <dbReference type="Pfam" id="PF01431"/>
    </source>
</evidence>
<accession>A0A6G4ZZ70</accession>
<dbReference type="Pfam" id="PF01431">
    <property type="entry name" value="Peptidase_M13"/>
    <property type="match status" value="1"/>
</dbReference>
<dbReference type="OrthoDB" id="6475849at2759"/>
<dbReference type="SUPFAM" id="SSF55486">
    <property type="entry name" value="Metalloproteases ('zincins'), catalytic domain"/>
    <property type="match status" value="1"/>
</dbReference>
<dbReference type="GO" id="GO:0005886">
    <property type="term" value="C:plasma membrane"/>
    <property type="evidence" value="ECO:0007669"/>
    <property type="project" value="TreeGrafter"/>
</dbReference>
<dbReference type="VEuPathDB" id="VectorBase:LOC119163894"/>
<organism evidence="3">
    <name type="scientific">Rhipicephalus microplus</name>
    <name type="common">Cattle tick</name>
    <name type="synonym">Boophilus microplus</name>
    <dbReference type="NCBI Taxonomy" id="6941"/>
    <lineage>
        <taxon>Eukaryota</taxon>
        <taxon>Metazoa</taxon>
        <taxon>Ecdysozoa</taxon>
        <taxon>Arthropoda</taxon>
        <taxon>Chelicerata</taxon>
        <taxon>Arachnida</taxon>
        <taxon>Acari</taxon>
        <taxon>Parasitiformes</taxon>
        <taxon>Ixodida</taxon>
        <taxon>Ixodoidea</taxon>
        <taxon>Ixodidae</taxon>
        <taxon>Rhipicephalinae</taxon>
        <taxon>Rhipicephalus</taxon>
        <taxon>Boophilus</taxon>
    </lineage>
</organism>
<evidence type="ECO:0000256" key="1">
    <source>
        <dbReference type="ARBA" id="ARBA00007357"/>
    </source>
</evidence>
<proteinExistence type="inferred from homology"/>
<dbReference type="AlphaFoldDB" id="A0A6G4ZZ70"/>
<sequence>MLAYPAASLVTHYRPQPIPRALNFGTIGVILGKLLTASIDRFHAKYRTNNQSYGDFWDNSTKTKFCNISKCLNNTKQCWDTRDVHNSSYQYFLGYASIRLAHEALRKSKHNYTGASLLPGEKFSSEDKIFFIGYGSLYCPHSIHNSTKKVEARYYIEEEDLPKSLNEVVSKYKEFNSTFNCSGDLTDTCNLIPPQWKRDVITC</sequence>
<dbReference type="GO" id="GO:0004222">
    <property type="term" value="F:metalloendopeptidase activity"/>
    <property type="evidence" value="ECO:0007669"/>
    <property type="project" value="InterPro"/>
</dbReference>
<dbReference type="Gene3D" id="3.40.390.10">
    <property type="entry name" value="Collagenase (Catalytic Domain)"/>
    <property type="match status" value="1"/>
</dbReference>
<dbReference type="EMBL" id="GIKN01001556">
    <property type="protein sequence ID" value="NIE43829.1"/>
    <property type="molecule type" value="Transcribed_RNA"/>
</dbReference>
<dbReference type="InterPro" id="IPR000718">
    <property type="entry name" value="Peptidase_M13"/>
</dbReference>
<dbReference type="GO" id="GO:0016485">
    <property type="term" value="P:protein processing"/>
    <property type="evidence" value="ECO:0007669"/>
    <property type="project" value="TreeGrafter"/>
</dbReference>
<dbReference type="PANTHER" id="PTHR11733">
    <property type="entry name" value="ZINC METALLOPROTEASE FAMILY M13 NEPRILYSIN-RELATED"/>
    <property type="match status" value="1"/>
</dbReference>
<comment type="similarity">
    <text evidence="1">Belongs to the peptidase M13 family.</text>
</comment>
<protein>
    <submittedName>
        <fullName evidence="3">Putative peptidase family m13</fullName>
    </submittedName>
</protein>
<dbReference type="InterPro" id="IPR024079">
    <property type="entry name" value="MetalloPept_cat_dom_sf"/>
</dbReference>
<dbReference type="InterPro" id="IPR018497">
    <property type="entry name" value="Peptidase_M13_C"/>
</dbReference>
<dbReference type="PROSITE" id="PS51885">
    <property type="entry name" value="NEPRILYSIN"/>
    <property type="match status" value="1"/>
</dbReference>
<name>A0A6G4ZZ70_RHIMP</name>
<reference evidence="3" key="1">
    <citation type="submission" date="2020-03" db="EMBL/GenBank/DDBJ databases">
        <title>A transcriptome and proteome of the tick Rhipicephalus microplus shaped by the genetic composition of its hosts and developmental stage.</title>
        <authorList>
            <person name="Garcia G.R."/>
            <person name="Ribeiro J.M.C."/>
            <person name="Maruyama S.R."/>
            <person name="Gardinasse L.G."/>
            <person name="Nelson K."/>
            <person name="Ferreira B.R."/>
            <person name="Andrade T.G."/>
            <person name="Santos I.K.F.M."/>
        </authorList>
    </citation>
    <scope>NUCLEOTIDE SEQUENCE</scope>
    <source>
        <strain evidence="3">NSGR</strain>
        <tissue evidence="3">Salivary glands</tissue>
    </source>
</reference>
<evidence type="ECO:0000313" key="3">
    <source>
        <dbReference type="EMBL" id="NIE43829.1"/>
    </source>
</evidence>
<dbReference type="PANTHER" id="PTHR11733:SF167">
    <property type="entry name" value="FI17812P1-RELATED"/>
    <property type="match status" value="1"/>
</dbReference>
<feature type="domain" description="Peptidase M13 C-terminal" evidence="2">
    <location>
        <begin position="2"/>
        <end position="182"/>
    </location>
</feature>